<proteinExistence type="predicted"/>
<feature type="region of interest" description="Disordered" evidence="1">
    <location>
        <begin position="435"/>
        <end position="494"/>
    </location>
</feature>
<protein>
    <submittedName>
        <fullName evidence="2">Uncharacterized protein</fullName>
    </submittedName>
</protein>
<evidence type="ECO:0000256" key="1">
    <source>
        <dbReference type="SAM" id="MobiDB-lite"/>
    </source>
</evidence>
<dbReference type="PANTHER" id="PTHR15002">
    <property type="entry name" value="RIBOSOMAL BIOGENESIS PROTEIN LAS1L"/>
    <property type="match status" value="1"/>
</dbReference>
<feature type="compositionally biased region" description="Basic and acidic residues" evidence="1">
    <location>
        <begin position="463"/>
        <end position="479"/>
    </location>
</feature>
<dbReference type="RefSeq" id="XP_066827074.1">
    <property type="nucleotide sequence ID" value="XM_066971239.1"/>
</dbReference>
<dbReference type="InterPro" id="IPR007174">
    <property type="entry name" value="Las1"/>
</dbReference>
<evidence type="ECO:0000313" key="2">
    <source>
        <dbReference type="EMBL" id="CAK9435409.1"/>
    </source>
</evidence>
<dbReference type="EMBL" id="OZ022405">
    <property type="protein sequence ID" value="CAK9435409.1"/>
    <property type="molecule type" value="Genomic_DNA"/>
</dbReference>
<evidence type="ECO:0000313" key="3">
    <source>
        <dbReference type="Proteomes" id="UP001497383"/>
    </source>
</evidence>
<dbReference type="Proteomes" id="UP001497383">
    <property type="component" value="Chromosome 1"/>
</dbReference>
<dbReference type="Pfam" id="PF04031">
    <property type="entry name" value="Las1"/>
    <property type="match status" value="1"/>
</dbReference>
<keyword evidence="3" id="KW-1185">Reference proteome</keyword>
<gene>
    <name evidence="2" type="ORF">LODBEIA_P01360</name>
</gene>
<name>A0ABP0ZIB4_9ASCO</name>
<organism evidence="2 3">
    <name type="scientific">Lodderomyces beijingensis</name>
    <dbReference type="NCBI Taxonomy" id="1775926"/>
    <lineage>
        <taxon>Eukaryota</taxon>
        <taxon>Fungi</taxon>
        <taxon>Dikarya</taxon>
        <taxon>Ascomycota</taxon>
        <taxon>Saccharomycotina</taxon>
        <taxon>Pichiomycetes</taxon>
        <taxon>Debaryomycetaceae</taxon>
        <taxon>Candida/Lodderomyces clade</taxon>
        <taxon>Lodderomyces</taxon>
    </lineage>
</organism>
<sequence>MKSQLSVTAYRSRSDLLELKKWFYEFNGAADRREEAIQRVQVFNTRGRLPHGIEATSHLTSTLLQDEKNPDVDTNILQLSYTMALIRFVNGLLDPFQQAQFAIPMQLLAKQLGLPSFFVELRHMGTHENLPSLDLLRTGCREALNWLYDHYWCHVGGDCQDKDEEEGKKKSFSENKGESSSEIAKFRLAEYANLLSYYSVYDNLKFYKQARKGDPAVPLFPKVKTEKDYKLLDCLAELKSFNTANSDLFADIVLRRYIIIYPSGKLKAKNIKYNPLFAKLYRPLFDFLGLEFKLRLFTKIMDEIDAVAIVDANSTTICKPLGLAVTFADDEVAQLAEWVPQIIQDVVVAGDVEPVHELNIKSRSDVVEFVITRVEAMTGQSLSKLNLFQILRDAVAKKDKDSISTASIEKKLADLKKLQKSEESEKPKLSLALPPSLDELFAEDNPKKRKMTTDGIGGSASKKRADQDSSNEEKVHFLLEPHQSWKPTPFGICP</sequence>
<reference evidence="2 3" key="1">
    <citation type="submission" date="2024-03" db="EMBL/GenBank/DDBJ databases">
        <authorList>
            <person name="Brejova B."/>
        </authorList>
    </citation>
    <scope>NUCLEOTIDE SEQUENCE [LARGE SCALE GENOMIC DNA]</scope>
    <source>
        <strain evidence="2 3">CBS 14171</strain>
    </source>
</reference>
<dbReference type="GeneID" id="92205332"/>
<dbReference type="PANTHER" id="PTHR15002:SF0">
    <property type="entry name" value="RIBOSOMAL BIOGENESIS PROTEIN LAS1L"/>
    <property type="match status" value="1"/>
</dbReference>
<accession>A0ABP0ZIB4</accession>